<dbReference type="SMART" id="SM00320">
    <property type="entry name" value="WD40"/>
    <property type="match status" value="3"/>
</dbReference>
<feature type="signal peptide" evidence="1">
    <location>
        <begin position="1"/>
        <end position="19"/>
    </location>
</feature>
<dbReference type="Proteomes" id="UP000594749">
    <property type="component" value="Chromosome"/>
</dbReference>
<name>A0A7M1LED3_9BACT</name>
<dbReference type="RefSeq" id="WP_025803297.1">
    <property type="nucleotide sequence ID" value="NZ_CP053842.1"/>
</dbReference>
<keyword evidence="1" id="KW-0732">Signal</keyword>
<feature type="chain" id="PRO_5029679574" evidence="1">
    <location>
        <begin position="20"/>
        <end position="305"/>
    </location>
</feature>
<dbReference type="Gene3D" id="2.130.10.10">
    <property type="entry name" value="YVTN repeat-like/Quinoprotein amine dehydrogenase"/>
    <property type="match status" value="1"/>
</dbReference>
<protein>
    <submittedName>
        <fullName evidence="2">WD40 repeat domain-containing protein</fullName>
    </submittedName>
</protein>
<dbReference type="InterPro" id="IPR036322">
    <property type="entry name" value="WD40_repeat_dom_sf"/>
</dbReference>
<dbReference type="OrthoDB" id="11703at2"/>
<dbReference type="AlphaFoldDB" id="A0A7M1LED3"/>
<accession>A0A7M1LED3</accession>
<proteinExistence type="predicted"/>
<gene>
    <name evidence="2" type="ORF">IMC76_06940</name>
</gene>
<dbReference type="InterPro" id="IPR015943">
    <property type="entry name" value="WD40/YVTN_repeat-like_dom_sf"/>
</dbReference>
<keyword evidence="3" id="KW-1185">Reference proteome</keyword>
<dbReference type="InterPro" id="IPR001680">
    <property type="entry name" value="WD40_rpt"/>
</dbReference>
<sequence length="305" mass="34409">MRNILVFLLFFSLSFSANLVDTVETKHNVLGLNLKDNLLIISTDGGELIVHNMESNSTLIELELKYIETFFGDFVRPRVLSGDIIGKKVMMLGESDFGKKALYFYENDKIEKQELKYEGIKKALFLDENLIVLASMSNEIYFYDINKAKVVSQKKFSTASLSDMEVKNGLIFVGCESGIVYVYDITNDDTTILPLHKDNIYDIEISDNFNIISGGVDKHAVLYVNSKRRIFESEFLVYAVGLNSNGSKAAIMSSEDSDVVVFNTDNLDIISQFNTGQSILNGVKFYGSNLLITSAYEKNIKIWEF</sequence>
<evidence type="ECO:0000313" key="2">
    <source>
        <dbReference type="EMBL" id="QOQ86942.1"/>
    </source>
</evidence>
<organism evidence="2 3">
    <name type="scientific">Campylobacter corcagiensis</name>
    <dbReference type="NCBI Taxonomy" id="1448857"/>
    <lineage>
        <taxon>Bacteria</taxon>
        <taxon>Pseudomonadati</taxon>
        <taxon>Campylobacterota</taxon>
        <taxon>Epsilonproteobacteria</taxon>
        <taxon>Campylobacterales</taxon>
        <taxon>Campylobacteraceae</taxon>
        <taxon>Campylobacter</taxon>
    </lineage>
</organism>
<reference evidence="2 3" key="1">
    <citation type="submission" date="2020-10" db="EMBL/GenBank/DDBJ databases">
        <title>Campylobacter and Helicobacter PacBio genomes.</title>
        <authorList>
            <person name="Lane C."/>
        </authorList>
    </citation>
    <scope>NUCLEOTIDE SEQUENCE [LARGE SCALE GENOMIC DNA]</scope>
    <source>
        <strain evidence="2 3">2016D-0077</strain>
    </source>
</reference>
<evidence type="ECO:0000313" key="3">
    <source>
        <dbReference type="Proteomes" id="UP000594749"/>
    </source>
</evidence>
<dbReference type="SUPFAM" id="SSF50978">
    <property type="entry name" value="WD40 repeat-like"/>
    <property type="match status" value="1"/>
</dbReference>
<dbReference type="EMBL" id="CP063078">
    <property type="protein sequence ID" value="QOQ86942.1"/>
    <property type="molecule type" value="Genomic_DNA"/>
</dbReference>
<evidence type="ECO:0000256" key="1">
    <source>
        <dbReference type="SAM" id="SignalP"/>
    </source>
</evidence>